<sequence>MFVVVPIVGGMPASVMDVVDVIAVGNGDVAAAIAVSVIVPVMHAVAVAGFTFVKVIAVAPVQMTVVQIVDVITMRNRDMSATVAMRMVVPRVLPVRYRVNLFLLVIVERAGNVDMSGASADLSVAVELSTPPFNPQPAITGDKSRKSPKTLGSSVFEPTDIARRQPASNKGARFRRGFGWAKIPQLSNTAITYVANRTIPLARCPTRIATSATGAPRFTLSSRHLSWSAPLFSPPPPHTRQR</sequence>
<protein>
    <submittedName>
        <fullName evidence="3">Uncharacterized protein</fullName>
    </submittedName>
</protein>
<reference evidence="3" key="1">
    <citation type="submission" date="2022-06" db="EMBL/GenBank/DDBJ databases">
        <title>Complete genome sequence of Mycobacterium pseudoshottsii NJB1907-Z4.</title>
        <authorList>
            <person name="Komine T."/>
            <person name="Fukano H."/>
            <person name="Wada S."/>
        </authorList>
    </citation>
    <scope>NUCLEOTIDE SEQUENCE</scope>
    <source>
        <strain evidence="3">NJB1907-Z4</strain>
    </source>
</reference>
<evidence type="ECO:0000313" key="3">
    <source>
        <dbReference type="EMBL" id="BDN84715.1"/>
    </source>
</evidence>
<dbReference type="EMBL" id="AP026367">
    <property type="protein sequence ID" value="BDN84715.1"/>
    <property type="molecule type" value="Genomic_DNA"/>
</dbReference>
<evidence type="ECO:0000256" key="1">
    <source>
        <dbReference type="SAM" id="MobiDB-lite"/>
    </source>
</evidence>
<proteinExistence type="predicted"/>
<dbReference type="Proteomes" id="UP001058626">
    <property type="component" value="Chromosome"/>
</dbReference>
<gene>
    <name evidence="3" type="ORF">NJB1907Z4_C49300</name>
</gene>
<dbReference type="AlphaFoldDB" id="A0A9N7QQW0"/>
<name>A0A9N7QQW0_9MYCO</name>
<evidence type="ECO:0000256" key="2">
    <source>
        <dbReference type="SAM" id="Phobius"/>
    </source>
</evidence>
<evidence type="ECO:0000313" key="4">
    <source>
        <dbReference type="Proteomes" id="UP001058626"/>
    </source>
</evidence>
<keyword evidence="2" id="KW-1133">Transmembrane helix</keyword>
<feature type="transmembrane region" description="Helical" evidence="2">
    <location>
        <begin position="29"/>
        <end position="53"/>
    </location>
</feature>
<feature type="region of interest" description="Disordered" evidence="1">
    <location>
        <begin position="135"/>
        <end position="170"/>
    </location>
</feature>
<keyword evidence="4" id="KW-1185">Reference proteome</keyword>
<organism evidence="3 4">
    <name type="scientific">Mycobacterium pseudoshottsii</name>
    <dbReference type="NCBI Taxonomy" id="265949"/>
    <lineage>
        <taxon>Bacteria</taxon>
        <taxon>Bacillati</taxon>
        <taxon>Actinomycetota</taxon>
        <taxon>Actinomycetes</taxon>
        <taxon>Mycobacteriales</taxon>
        <taxon>Mycobacteriaceae</taxon>
        <taxon>Mycobacterium</taxon>
        <taxon>Mycobacterium ulcerans group</taxon>
    </lineage>
</organism>
<accession>A0A9N7QQW0</accession>
<keyword evidence="2" id="KW-0812">Transmembrane</keyword>
<keyword evidence="2" id="KW-0472">Membrane</keyword>